<feature type="compositionally biased region" description="Basic and acidic residues" evidence="11">
    <location>
        <begin position="623"/>
        <end position="645"/>
    </location>
</feature>
<dbReference type="VEuPathDB" id="FungiDB:HMPREF1541_00868"/>
<feature type="compositionally biased region" description="Basic residues" evidence="11">
    <location>
        <begin position="751"/>
        <end position="760"/>
    </location>
</feature>
<protein>
    <recommendedName>
        <fullName evidence="10">Elongation of fatty acids protein</fullName>
        <ecNumber evidence="10">2.3.1.-</ecNumber>
    </recommendedName>
</protein>
<dbReference type="GO" id="GO:0009922">
    <property type="term" value="F:fatty acid elongase activity"/>
    <property type="evidence" value="ECO:0007669"/>
    <property type="project" value="InterPro"/>
</dbReference>
<feature type="compositionally biased region" description="Basic and acidic residues" evidence="11">
    <location>
        <begin position="601"/>
        <end position="616"/>
    </location>
</feature>
<evidence type="ECO:0000256" key="7">
    <source>
        <dbReference type="ARBA" id="ARBA00023098"/>
    </source>
</evidence>
<dbReference type="InParanoid" id="W2SD77"/>
<dbReference type="PANTHER" id="PTHR11157:SF169">
    <property type="entry name" value="ELONGATION OF FATTY ACIDS PROTEIN"/>
    <property type="match status" value="1"/>
</dbReference>
<evidence type="ECO:0000256" key="8">
    <source>
        <dbReference type="ARBA" id="ARBA00023136"/>
    </source>
</evidence>
<feature type="region of interest" description="Disordered" evidence="11">
    <location>
        <begin position="482"/>
        <end position="520"/>
    </location>
</feature>
<dbReference type="HOGENOM" id="CLU_017661_1_0_1"/>
<feature type="compositionally biased region" description="Polar residues" evidence="11">
    <location>
        <begin position="738"/>
        <end position="748"/>
    </location>
</feature>
<evidence type="ECO:0000313" key="12">
    <source>
        <dbReference type="EMBL" id="ETN46681.1"/>
    </source>
</evidence>
<sequence length="760" mass="82427">MPGTLSDVSHEASKLLPAVKLTRPPLSLFKFPPSPQPTALPPPPDHPNLAHPVTIPTDWYNALLHPYVPITIALVYATTATYINSVNARRNHKPWAISKTRFFKAFVILHNLILAVYSAWTFLGMLNALSLSIPNWRNEQGAAGIVDSLCKIQGPRGLGSAATFTEESRAWTMTNRFFHLAADGLGPERSDVGRLWNEGLAFYGWLFYLSKFYEVIDTAIILAKGRKSSLLQTYHHAGAMLCMWAGIRYMSPPIWMFVFVNSGIHALMYTFYLCSTLKVHIPKRLKKLLTTIQITQFVVGATYAFLHLFVVYQIPISVPYLYHVSPKVASMAASDASSIASSAVASVTGDTGAFLKKLALRAAGFEGMAENVGLTAPAASAGAQAAVPREYFAQAEERYKDELQWVNCLDTSGQVFAILLNVVYLAPLTWLFVDFFIKAYLSQLEKRRRSSASDRARIAGMSFSDASKGVARRVTQALDEMHPTADSSENESPIVESSESVGSLKKKAAQAAENTSGNLRGMATQATQNVKDTANAVGKAGSNIQKTAQDKAAPAVEATVEKVKEVGQKIQEQVPEAKAGKAKAQQAVKNANENVPSADQVKAEVEAAPKKVEDKVANTQQAAKEKAKDVSQQADEKESDAKEATKGAVDSAKADSFEAQSSSSPVTDDKSFAEAVKEEPESKSAQKESPNGDGTGADAASGSQTEESEQKEEAKKEEEKIIDESQPVRDEDKEPESGTETGKGNGQSHIPRPKKNRKKA</sequence>
<keyword evidence="9 10" id="KW-0275">Fatty acid biosynthesis</keyword>
<evidence type="ECO:0000256" key="5">
    <source>
        <dbReference type="ARBA" id="ARBA00022832"/>
    </source>
</evidence>
<dbReference type="InterPro" id="IPR002076">
    <property type="entry name" value="ELO_fam"/>
</dbReference>
<dbReference type="PANTHER" id="PTHR11157">
    <property type="entry name" value="FATTY ACID ACYL TRANSFERASE-RELATED"/>
    <property type="match status" value="1"/>
</dbReference>
<dbReference type="GO" id="GO:0030148">
    <property type="term" value="P:sphingolipid biosynthetic process"/>
    <property type="evidence" value="ECO:0007669"/>
    <property type="project" value="TreeGrafter"/>
</dbReference>
<name>W2SD77_CYPE1</name>
<feature type="transmembrane region" description="Helical" evidence="10">
    <location>
        <begin position="105"/>
        <end position="126"/>
    </location>
</feature>
<feature type="compositionally biased region" description="Basic and acidic residues" evidence="11">
    <location>
        <begin position="667"/>
        <end position="686"/>
    </location>
</feature>
<dbReference type="eggNOG" id="KOG3072">
    <property type="taxonomic scope" value="Eukaryota"/>
</dbReference>
<accession>W2SD77</accession>
<keyword evidence="5 10" id="KW-0276">Fatty acid metabolism</keyword>
<dbReference type="GO" id="GO:0019367">
    <property type="term" value="P:fatty acid elongation, saturated fatty acid"/>
    <property type="evidence" value="ECO:0007669"/>
    <property type="project" value="TreeGrafter"/>
</dbReference>
<evidence type="ECO:0000256" key="11">
    <source>
        <dbReference type="SAM" id="MobiDB-lite"/>
    </source>
</evidence>
<comment type="subcellular location">
    <subcellularLocation>
        <location evidence="1">Membrane</location>
        <topology evidence="1">Multi-pass membrane protein</topology>
    </subcellularLocation>
</comment>
<comment type="similarity">
    <text evidence="10">Belongs to the ELO family.</text>
</comment>
<keyword evidence="7 10" id="KW-0443">Lipid metabolism</keyword>
<keyword evidence="3 10" id="KW-0808">Transferase</keyword>
<proteinExistence type="inferred from homology"/>
<evidence type="ECO:0000256" key="1">
    <source>
        <dbReference type="ARBA" id="ARBA00004141"/>
    </source>
</evidence>
<evidence type="ECO:0000256" key="2">
    <source>
        <dbReference type="ARBA" id="ARBA00022516"/>
    </source>
</evidence>
<evidence type="ECO:0000256" key="4">
    <source>
        <dbReference type="ARBA" id="ARBA00022692"/>
    </source>
</evidence>
<reference evidence="12 13" key="1">
    <citation type="submission" date="2013-03" db="EMBL/GenBank/DDBJ databases">
        <title>The Genome Sequence of Phialophora europaea CBS 101466.</title>
        <authorList>
            <consortium name="The Broad Institute Genomics Platform"/>
            <person name="Cuomo C."/>
            <person name="de Hoog S."/>
            <person name="Gorbushina A."/>
            <person name="Walker B."/>
            <person name="Young S.K."/>
            <person name="Zeng Q."/>
            <person name="Gargeya S."/>
            <person name="Fitzgerald M."/>
            <person name="Haas B."/>
            <person name="Abouelleil A."/>
            <person name="Allen A.W."/>
            <person name="Alvarado L."/>
            <person name="Arachchi H.M."/>
            <person name="Berlin A.M."/>
            <person name="Chapman S.B."/>
            <person name="Gainer-Dewar J."/>
            <person name="Goldberg J."/>
            <person name="Griggs A."/>
            <person name="Gujja S."/>
            <person name="Hansen M."/>
            <person name="Howarth C."/>
            <person name="Imamovic A."/>
            <person name="Ireland A."/>
            <person name="Larimer J."/>
            <person name="McCowan C."/>
            <person name="Murphy C."/>
            <person name="Pearson M."/>
            <person name="Poon T.W."/>
            <person name="Priest M."/>
            <person name="Roberts A."/>
            <person name="Saif S."/>
            <person name="Shea T."/>
            <person name="Sisk P."/>
            <person name="Sykes S."/>
            <person name="Wortman J."/>
            <person name="Nusbaum C."/>
            <person name="Birren B."/>
        </authorList>
    </citation>
    <scope>NUCLEOTIDE SEQUENCE [LARGE SCALE GENOMIC DNA]</scope>
    <source>
        <strain evidence="12 13">CBS 101466</strain>
    </source>
</reference>
<dbReference type="GO" id="GO:0042761">
    <property type="term" value="P:very long-chain fatty acid biosynthetic process"/>
    <property type="evidence" value="ECO:0007669"/>
    <property type="project" value="TreeGrafter"/>
</dbReference>
<keyword evidence="13" id="KW-1185">Reference proteome</keyword>
<feature type="transmembrane region" description="Helical" evidence="10">
    <location>
        <begin position="415"/>
        <end position="441"/>
    </location>
</feature>
<feature type="transmembrane region" description="Helical" evidence="10">
    <location>
        <begin position="294"/>
        <end position="314"/>
    </location>
</feature>
<feature type="compositionally biased region" description="Basic and acidic residues" evidence="11">
    <location>
        <begin position="711"/>
        <end position="736"/>
    </location>
</feature>
<feature type="transmembrane region" description="Helical" evidence="10">
    <location>
        <begin position="253"/>
        <end position="274"/>
    </location>
</feature>
<dbReference type="GO" id="GO:0005789">
    <property type="term" value="C:endoplasmic reticulum membrane"/>
    <property type="evidence" value="ECO:0007669"/>
    <property type="project" value="TreeGrafter"/>
</dbReference>
<organism evidence="12 13">
    <name type="scientific">Cyphellophora europaea (strain CBS 101466)</name>
    <name type="common">Phialophora europaea</name>
    <dbReference type="NCBI Taxonomy" id="1220924"/>
    <lineage>
        <taxon>Eukaryota</taxon>
        <taxon>Fungi</taxon>
        <taxon>Dikarya</taxon>
        <taxon>Ascomycota</taxon>
        <taxon>Pezizomycotina</taxon>
        <taxon>Eurotiomycetes</taxon>
        <taxon>Chaetothyriomycetidae</taxon>
        <taxon>Chaetothyriales</taxon>
        <taxon>Cyphellophoraceae</taxon>
        <taxon>Cyphellophora</taxon>
    </lineage>
</organism>
<dbReference type="STRING" id="1220924.W2SD77"/>
<dbReference type="OrthoDB" id="10259681at2759"/>
<dbReference type="AlphaFoldDB" id="W2SD77"/>
<dbReference type="EMBL" id="KB822711">
    <property type="protein sequence ID" value="ETN46681.1"/>
    <property type="molecule type" value="Genomic_DNA"/>
</dbReference>
<evidence type="ECO:0000313" key="13">
    <source>
        <dbReference type="Proteomes" id="UP000030752"/>
    </source>
</evidence>
<dbReference type="Proteomes" id="UP000030752">
    <property type="component" value="Unassembled WGS sequence"/>
</dbReference>
<keyword evidence="4 10" id="KW-0812">Transmembrane</keyword>
<keyword evidence="8 10" id="KW-0472">Membrane</keyword>
<dbReference type="RefSeq" id="XP_008711393.1">
    <property type="nucleotide sequence ID" value="XM_008713171.1"/>
</dbReference>
<feature type="transmembrane region" description="Helical" evidence="10">
    <location>
        <begin position="66"/>
        <end position="84"/>
    </location>
</feature>
<evidence type="ECO:0000256" key="6">
    <source>
        <dbReference type="ARBA" id="ARBA00022989"/>
    </source>
</evidence>
<evidence type="ECO:0000256" key="9">
    <source>
        <dbReference type="ARBA" id="ARBA00023160"/>
    </source>
</evidence>
<dbReference type="GO" id="GO:0034625">
    <property type="term" value="P:fatty acid elongation, monounsaturated fatty acid"/>
    <property type="evidence" value="ECO:0007669"/>
    <property type="project" value="TreeGrafter"/>
</dbReference>
<feature type="compositionally biased region" description="Polar residues" evidence="11">
    <location>
        <begin position="485"/>
        <end position="501"/>
    </location>
</feature>
<keyword evidence="2 10" id="KW-0444">Lipid biosynthesis</keyword>
<comment type="catalytic activity">
    <reaction evidence="10">
        <text>an acyl-CoA + malonyl-CoA + H(+) = a 3-oxoacyl-CoA + CO2 + CoA</text>
        <dbReference type="Rhea" id="RHEA:50252"/>
        <dbReference type="ChEBI" id="CHEBI:15378"/>
        <dbReference type="ChEBI" id="CHEBI:16526"/>
        <dbReference type="ChEBI" id="CHEBI:57287"/>
        <dbReference type="ChEBI" id="CHEBI:57384"/>
        <dbReference type="ChEBI" id="CHEBI:58342"/>
        <dbReference type="ChEBI" id="CHEBI:90726"/>
    </reaction>
    <physiologicalReaction direction="left-to-right" evidence="10">
        <dbReference type="Rhea" id="RHEA:50253"/>
    </physiologicalReaction>
</comment>
<evidence type="ECO:0000256" key="10">
    <source>
        <dbReference type="RuleBase" id="RU361115"/>
    </source>
</evidence>
<dbReference type="EC" id="2.3.1.-" evidence="10"/>
<keyword evidence="6 10" id="KW-1133">Transmembrane helix</keyword>
<feature type="region of interest" description="Disordered" evidence="11">
    <location>
        <begin position="573"/>
        <end position="760"/>
    </location>
</feature>
<dbReference type="Pfam" id="PF01151">
    <property type="entry name" value="ELO"/>
    <property type="match status" value="1"/>
</dbReference>
<evidence type="ECO:0000256" key="3">
    <source>
        <dbReference type="ARBA" id="ARBA00022679"/>
    </source>
</evidence>
<dbReference type="GO" id="GO:0034626">
    <property type="term" value="P:fatty acid elongation, polyunsaturated fatty acid"/>
    <property type="evidence" value="ECO:0007669"/>
    <property type="project" value="TreeGrafter"/>
</dbReference>
<dbReference type="GeneID" id="19968207"/>
<gene>
    <name evidence="12" type="ORF">HMPREF1541_00868</name>
</gene>
<feature type="compositionally biased region" description="Low complexity" evidence="11">
    <location>
        <begin position="582"/>
        <end position="595"/>
    </location>
</feature>